<evidence type="ECO:0000313" key="2">
    <source>
        <dbReference type="EMBL" id="GBO11907.1"/>
    </source>
</evidence>
<feature type="region of interest" description="Disordered" evidence="1">
    <location>
        <begin position="1"/>
        <end position="24"/>
    </location>
</feature>
<dbReference type="EMBL" id="BGPR01036617">
    <property type="protein sequence ID" value="GBO11907.1"/>
    <property type="molecule type" value="Genomic_DNA"/>
</dbReference>
<reference evidence="2 3" key="1">
    <citation type="journal article" date="2019" name="Sci. Rep.">
        <title>Orb-weaving spider Araneus ventricosus genome elucidates the spidroin gene catalogue.</title>
        <authorList>
            <person name="Kono N."/>
            <person name="Nakamura H."/>
            <person name="Ohtoshi R."/>
            <person name="Moran D.A.P."/>
            <person name="Shinohara A."/>
            <person name="Yoshida Y."/>
            <person name="Fujiwara M."/>
            <person name="Mori M."/>
            <person name="Tomita M."/>
            <person name="Arakawa K."/>
        </authorList>
    </citation>
    <scope>NUCLEOTIDE SEQUENCE [LARGE SCALE GENOMIC DNA]</scope>
</reference>
<sequence length="61" mass="7312">KGWHKKKDDDEEGGDEDDWQTMNDVTRQEKYEGLQTFLKFSKDYSSRHMILRSLIVYNVSL</sequence>
<organism evidence="2 3">
    <name type="scientific">Araneus ventricosus</name>
    <name type="common">Orbweaver spider</name>
    <name type="synonym">Epeira ventricosa</name>
    <dbReference type="NCBI Taxonomy" id="182803"/>
    <lineage>
        <taxon>Eukaryota</taxon>
        <taxon>Metazoa</taxon>
        <taxon>Ecdysozoa</taxon>
        <taxon>Arthropoda</taxon>
        <taxon>Chelicerata</taxon>
        <taxon>Arachnida</taxon>
        <taxon>Araneae</taxon>
        <taxon>Araneomorphae</taxon>
        <taxon>Entelegynae</taxon>
        <taxon>Araneoidea</taxon>
        <taxon>Araneidae</taxon>
        <taxon>Araneus</taxon>
    </lineage>
</organism>
<keyword evidence="3" id="KW-1185">Reference proteome</keyword>
<comment type="caution">
    <text evidence="2">The sequence shown here is derived from an EMBL/GenBank/DDBJ whole genome shotgun (WGS) entry which is preliminary data.</text>
</comment>
<dbReference type="AlphaFoldDB" id="A0A4Y2UK19"/>
<name>A0A4Y2UK19_ARAVE</name>
<feature type="non-terminal residue" evidence="2">
    <location>
        <position position="1"/>
    </location>
</feature>
<evidence type="ECO:0000256" key="1">
    <source>
        <dbReference type="SAM" id="MobiDB-lite"/>
    </source>
</evidence>
<feature type="compositionally biased region" description="Acidic residues" evidence="1">
    <location>
        <begin position="9"/>
        <end position="19"/>
    </location>
</feature>
<protein>
    <submittedName>
        <fullName evidence="2">Uncharacterized protein</fullName>
    </submittedName>
</protein>
<evidence type="ECO:0000313" key="3">
    <source>
        <dbReference type="Proteomes" id="UP000499080"/>
    </source>
</evidence>
<dbReference type="Proteomes" id="UP000499080">
    <property type="component" value="Unassembled WGS sequence"/>
</dbReference>
<proteinExistence type="predicted"/>
<gene>
    <name evidence="2" type="ORF">AVEN_227219-2_1</name>
</gene>
<accession>A0A4Y2UK19</accession>